<comment type="caution">
    <text evidence="9">The sequence shown here is derived from an EMBL/GenBank/DDBJ whole genome shotgun (WGS) entry which is preliminary data.</text>
</comment>
<evidence type="ECO:0000256" key="5">
    <source>
        <dbReference type="ARBA" id="ARBA00022801"/>
    </source>
</evidence>
<dbReference type="PROSITE" id="PS00630">
    <property type="entry name" value="IMP_2"/>
    <property type="match status" value="1"/>
</dbReference>
<dbReference type="EC" id="3.1.3.25" evidence="8"/>
<dbReference type="InterPro" id="IPR020583">
    <property type="entry name" value="Inositol_monoP_metal-BS"/>
</dbReference>
<dbReference type="PRINTS" id="PR00377">
    <property type="entry name" value="IMPHPHTASES"/>
</dbReference>
<feature type="binding site" evidence="7">
    <location>
        <position position="80"/>
    </location>
    <ligand>
        <name>Mg(2+)</name>
        <dbReference type="ChEBI" id="CHEBI:18420"/>
        <label>1</label>
        <note>catalytic</note>
    </ligand>
</feature>
<dbReference type="GO" id="GO:0007165">
    <property type="term" value="P:signal transduction"/>
    <property type="evidence" value="ECO:0007669"/>
    <property type="project" value="TreeGrafter"/>
</dbReference>
<feature type="binding site" evidence="7">
    <location>
        <position position="82"/>
    </location>
    <ligand>
        <name>Mg(2+)</name>
        <dbReference type="ChEBI" id="CHEBI:18420"/>
        <label>1</label>
        <note>catalytic</note>
    </ligand>
</feature>
<keyword evidence="5 8" id="KW-0378">Hydrolase</keyword>
<dbReference type="Pfam" id="PF00459">
    <property type="entry name" value="Inositol_P"/>
    <property type="match status" value="1"/>
</dbReference>
<reference evidence="9 10" key="1">
    <citation type="journal article" date="2016" name="Nat. Commun.">
        <title>Thousands of microbial genomes shed light on interconnected biogeochemical processes in an aquifer system.</title>
        <authorList>
            <person name="Anantharaman K."/>
            <person name="Brown C.T."/>
            <person name="Hug L.A."/>
            <person name="Sharon I."/>
            <person name="Castelle C.J."/>
            <person name="Probst A.J."/>
            <person name="Thomas B.C."/>
            <person name="Singh A."/>
            <person name="Wilkins M.J."/>
            <person name="Karaoz U."/>
            <person name="Brodie E.L."/>
            <person name="Williams K.H."/>
            <person name="Hubbard S.S."/>
            <person name="Banfield J.F."/>
        </authorList>
    </citation>
    <scope>NUCLEOTIDE SEQUENCE [LARGE SCALE GENOMIC DNA]</scope>
</reference>
<sequence length="255" mass="27301">MELLDVAIEAAKKAGEVVLRHFETSIVRHVKADKSFVTAADMEAEAAILREIKKAFPGHSILCEESGAERQDSAYEWVIDPLDGTANFVNGIPLFAISIATLQDGTPTAAVVYQPVGNSLYTAEKGKGTYWNGKRVKVSDGGGEHAMITFAPGKKEKKRLNTLLGAAEQFVKSKRYLGCAALDLVYVARGGTEGTFFLGLNKWDYAAGVLLVKEAGGKITDFAGIPWTFGSSDFFIASNGVIHDDLLKLAATAAP</sequence>
<evidence type="ECO:0000256" key="1">
    <source>
        <dbReference type="ARBA" id="ARBA00001033"/>
    </source>
</evidence>
<dbReference type="Gene3D" id="3.30.540.10">
    <property type="entry name" value="Fructose-1,6-Bisphosphatase, subunit A, domain 1"/>
    <property type="match status" value="1"/>
</dbReference>
<dbReference type="Gene3D" id="3.40.190.80">
    <property type="match status" value="1"/>
</dbReference>
<evidence type="ECO:0000256" key="7">
    <source>
        <dbReference type="PIRSR" id="PIRSR600760-2"/>
    </source>
</evidence>
<evidence type="ECO:0000313" key="9">
    <source>
        <dbReference type="EMBL" id="OHA22003.1"/>
    </source>
</evidence>
<dbReference type="AlphaFoldDB" id="A0A1G2MDV5"/>
<evidence type="ECO:0000313" key="10">
    <source>
        <dbReference type="Proteomes" id="UP000176493"/>
    </source>
</evidence>
<dbReference type="GO" id="GO:0006020">
    <property type="term" value="P:inositol metabolic process"/>
    <property type="evidence" value="ECO:0007669"/>
    <property type="project" value="TreeGrafter"/>
</dbReference>
<feature type="binding site" evidence="7">
    <location>
        <position position="204"/>
    </location>
    <ligand>
        <name>Mg(2+)</name>
        <dbReference type="ChEBI" id="CHEBI:18420"/>
        <label>1</label>
        <note>catalytic</note>
    </ligand>
</feature>
<dbReference type="SUPFAM" id="SSF56655">
    <property type="entry name" value="Carbohydrate phosphatase"/>
    <property type="match status" value="1"/>
</dbReference>
<dbReference type="PROSITE" id="PS00629">
    <property type="entry name" value="IMP_1"/>
    <property type="match status" value="1"/>
</dbReference>
<evidence type="ECO:0000256" key="2">
    <source>
        <dbReference type="ARBA" id="ARBA00001946"/>
    </source>
</evidence>
<dbReference type="EMBL" id="MHRJ01000033">
    <property type="protein sequence ID" value="OHA22003.1"/>
    <property type="molecule type" value="Genomic_DNA"/>
</dbReference>
<dbReference type="InterPro" id="IPR000760">
    <property type="entry name" value="Inositol_monophosphatase-like"/>
</dbReference>
<gene>
    <name evidence="9" type="ORF">A2W52_01245</name>
</gene>
<keyword evidence="4 7" id="KW-0479">Metal-binding</keyword>
<dbReference type="PANTHER" id="PTHR20854">
    <property type="entry name" value="INOSITOL MONOPHOSPHATASE"/>
    <property type="match status" value="1"/>
</dbReference>
<comment type="similarity">
    <text evidence="3 8">Belongs to the inositol monophosphatase superfamily.</text>
</comment>
<dbReference type="GO" id="GO:0046854">
    <property type="term" value="P:phosphatidylinositol phosphate biosynthetic process"/>
    <property type="evidence" value="ECO:0007669"/>
    <property type="project" value="InterPro"/>
</dbReference>
<dbReference type="Proteomes" id="UP000176493">
    <property type="component" value="Unassembled WGS sequence"/>
</dbReference>
<evidence type="ECO:0000256" key="6">
    <source>
        <dbReference type="ARBA" id="ARBA00022842"/>
    </source>
</evidence>
<evidence type="ECO:0000256" key="4">
    <source>
        <dbReference type="ARBA" id="ARBA00022723"/>
    </source>
</evidence>
<organism evidence="9 10">
    <name type="scientific">Candidatus Taylorbacteria bacterium RIFCSPHIGHO2_02_49_25</name>
    <dbReference type="NCBI Taxonomy" id="1802305"/>
    <lineage>
        <taxon>Bacteria</taxon>
        <taxon>Candidatus Tayloriibacteriota</taxon>
    </lineage>
</organism>
<dbReference type="FunFam" id="3.30.540.10:FF:000003">
    <property type="entry name" value="Inositol-1-monophosphatase"/>
    <property type="match status" value="1"/>
</dbReference>
<comment type="catalytic activity">
    <reaction evidence="1 8">
        <text>a myo-inositol phosphate + H2O = myo-inositol + phosphate</text>
        <dbReference type="Rhea" id="RHEA:24056"/>
        <dbReference type="ChEBI" id="CHEBI:15377"/>
        <dbReference type="ChEBI" id="CHEBI:17268"/>
        <dbReference type="ChEBI" id="CHEBI:43474"/>
        <dbReference type="ChEBI" id="CHEBI:84139"/>
        <dbReference type="EC" id="3.1.3.25"/>
    </reaction>
</comment>
<keyword evidence="6 7" id="KW-0460">Magnesium</keyword>
<dbReference type="CDD" id="cd01639">
    <property type="entry name" value="IMPase"/>
    <property type="match status" value="1"/>
</dbReference>
<dbReference type="PANTHER" id="PTHR20854:SF4">
    <property type="entry name" value="INOSITOL-1-MONOPHOSPHATASE-RELATED"/>
    <property type="match status" value="1"/>
</dbReference>
<dbReference type="InterPro" id="IPR020550">
    <property type="entry name" value="Inositol_monophosphatase_CS"/>
</dbReference>
<dbReference type="InterPro" id="IPR033942">
    <property type="entry name" value="IMPase"/>
</dbReference>
<evidence type="ECO:0000256" key="8">
    <source>
        <dbReference type="RuleBase" id="RU364068"/>
    </source>
</evidence>
<comment type="cofactor">
    <cofactor evidence="2 7 8">
        <name>Mg(2+)</name>
        <dbReference type="ChEBI" id="CHEBI:18420"/>
    </cofactor>
</comment>
<evidence type="ECO:0000256" key="3">
    <source>
        <dbReference type="ARBA" id="ARBA00009759"/>
    </source>
</evidence>
<proteinExistence type="inferred from homology"/>
<feature type="binding site" evidence="7">
    <location>
        <position position="83"/>
    </location>
    <ligand>
        <name>Mg(2+)</name>
        <dbReference type="ChEBI" id="CHEBI:18420"/>
        <label>1</label>
        <note>catalytic</note>
    </ligand>
</feature>
<dbReference type="GO" id="GO:0008934">
    <property type="term" value="F:inositol monophosphate 1-phosphatase activity"/>
    <property type="evidence" value="ECO:0007669"/>
    <property type="project" value="InterPro"/>
</dbReference>
<protein>
    <recommendedName>
        <fullName evidence="8">Inositol-1-monophosphatase</fullName>
        <ecNumber evidence="8">3.1.3.25</ecNumber>
    </recommendedName>
</protein>
<dbReference type="GO" id="GO:0046872">
    <property type="term" value="F:metal ion binding"/>
    <property type="evidence" value="ECO:0007669"/>
    <property type="project" value="UniProtKB-KW"/>
</dbReference>
<name>A0A1G2MDV5_9BACT</name>
<feature type="binding site" evidence="7">
    <location>
        <position position="64"/>
    </location>
    <ligand>
        <name>Mg(2+)</name>
        <dbReference type="ChEBI" id="CHEBI:18420"/>
        <label>1</label>
        <note>catalytic</note>
    </ligand>
</feature>
<accession>A0A1G2MDV5</accession>